<evidence type="ECO:0000256" key="1">
    <source>
        <dbReference type="ARBA" id="ARBA00010646"/>
    </source>
</evidence>
<reference evidence="2" key="1">
    <citation type="journal article" date="2021" name="PeerJ">
        <title>Extensive microbial diversity within the chicken gut microbiome revealed by metagenomics and culture.</title>
        <authorList>
            <person name="Gilroy R."/>
            <person name="Ravi A."/>
            <person name="Getino M."/>
            <person name="Pursley I."/>
            <person name="Horton D.L."/>
            <person name="Alikhan N.F."/>
            <person name="Baker D."/>
            <person name="Gharbi K."/>
            <person name="Hall N."/>
            <person name="Watson M."/>
            <person name="Adriaenssens E.M."/>
            <person name="Foster-Nyarko E."/>
            <person name="Jarju S."/>
            <person name="Secka A."/>
            <person name="Antonio M."/>
            <person name="Oren A."/>
            <person name="Chaudhuri R.R."/>
            <person name="La Ragione R."/>
            <person name="Hildebrand F."/>
            <person name="Pallen M.J."/>
        </authorList>
    </citation>
    <scope>NUCLEOTIDE SEQUENCE</scope>
    <source>
        <strain evidence="2">ChiHjej8B7-25341</strain>
    </source>
</reference>
<dbReference type="PANTHER" id="PTHR34135">
    <property type="entry name" value="LYSOZYME"/>
    <property type="match status" value="1"/>
</dbReference>
<name>A0A9D2U128_9FIRM</name>
<comment type="caution">
    <text evidence="2">The sequence shown here is derived from an EMBL/GenBank/DDBJ whole genome shotgun (WGS) entry which is preliminary data.</text>
</comment>
<gene>
    <name evidence="2" type="ORF">H9912_13185</name>
</gene>
<dbReference type="GO" id="GO:0009253">
    <property type="term" value="P:peptidoglycan catabolic process"/>
    <property type="evidence" value="ECO:0007669"/>
    <property type="project" value="InterPro"/>
</dbReference>
<proteinExistence type="inferred from homology"/>
<dbReference type="GO" id="GO:0016998">
    <property type="term" value="P:cell wall macromolecule catabolic process"/>
    <property type="evidence" value="ECO:0007669"/>
    <property type="project" value="InterPro"/>
</dbReference>
<accession>A0A9D2U128</accession>
<dbReference type="AlphaFoldDB" id="A0A9D2U128"/>
<evidence type="ECO:0000313" key="2">
    <source>
        <dbReference type="EMBL" id="HJD32877.1"/>
    </source>
</evidence>
<comment type="similarity">
    <text evidence="1">Belongs to the glycosyl hydrolase 25 family.</text>
</comment>
<dbReference type="PROSITE" id="PS51904">
    <property type="entry name" value="GLYCOSYL_HYDROL_F25_2"/>
    <property type="match status" value="1"/>
</dbReference>
<dbReference type="EMBL" id="DWUW01000375">
    <property type="protein sequence ID" value="HJD32877.1"/>
    <property type="molecule type" value="Genomic_DNA"/>
</dbReference>
<dbReference type="InterPro" id="IPR017853">
    <property type="entry name" value="GH"/>
</dbReference>
<sequence length="291" mass="32121">MWKGIDVSDNQGRIDWKKVKEAGCQFAVLRSVRRSGRPDRQFGANVSGCRENGIPFEVYKYTYAAVPSQAVEEAEQVAGLLAEYGLSCRVWWDVEDRSLKGLGEGVLTGLIRSAQNTLEGEGLEFGVYTGLDFYESGFFRASAIDCPYWIARYPSSAYYEFGQEPPAETFRPKIGEELAAWQYTGKGRIGGIEGNVDLDVCYAPFWETGREEGTIWCFSIADVWTEALARTAAAVYPACKVHRAEILDAGGIEIWVVSAADVWTRAQAEEAGRRFGALGIAGVVHNIRVLA</sequence>
<evidence type="ECO:0000313" key="3">
    <source>
        <dbReference type="Proteomes" id="UP000823851"/>
    </source>
</evidence>
<protein>
    <submittedName>
        <fullName evidence="2">Uncharacterized protein</fullName>
    </submittedName>
</protein>
<organism evidence="2 3">
    <name type="scientific">Candidatus Eisenbergiella stercorigallinarum</name>
    <dbReference type="NCBI Taxonomy" id="2838557"/>
    <lineage>
        <taxon>Bacteria</taxon>
        <taxon>Bacillati</taxon>
        <taxon>Bacillota</taxon>
        <taxon>Clostridia</taxon>
        <taxon>Lachnospirales</taxon>
        <taxon>Lachnospiraceae</taxon>
        <taxon>Eisenbergiella</taxon>
    </lineage>
</organism>
<dbReference type="Gene3D" id="3.20.20.80">
    <property type="entry name" value="Glycosidases"/>
    <property type="match status" value="1"/>
</dbReference>
<dbReference type="GO" id="GO:0016052">
    <property type="term" value="P:carbohydrate catabolic process"/>
    <property type="evidence" value="ECO:0007669"/>
    <property type="project" value="TreeGrafter"/>
</dbReference>
<dbReference type="PANTHER" id="PTHR34135:SF2">
    <property type="entry name" value="LYSOZYME"/>
    <property type="match status" value="1"/>
</dbReference>
<dbReference type="InterPro" id="IPR002053">
    <property type="entry name" value="Glyco_hydro_25"/>
</dbReference>
<dbReference type="Pfam" id="PF01183">
    <property type="entry name" value="Glyco_hydro_25"/>
    <property type="match status" value="1"/>
</dbReference>
<dbReference type="GO" id="GO:0003796">
    <property type="term" value="F:lysozyme activity"/>
    <property type="evidence" value="ECO:0007669"/>
    <property type="project" value="InterPro"/>
</dbReference>
<reference evidence="2" key="2">
    <citation type="submission" date="2021-04" db="EMBL/GenBank/DDBJ databases">
        <authorList>
            <person name="Gilroy R."/>
        </authorList>
    </citation>
    <scope>NUCLEOTIDE SEQUENCE</scope>
    <source>
        <strain evidence="2">ChiHjej8B7-25341</strain>
    </source>
</reference>
<dbReference type="Proteomes" id="UP000823851">
    <property type="component" value="Unassembled WGS sequence"/>
</dbReference>
<dbReference type="SUPFAM" id="SSF51445">
    <property type="entry name" value="(Trans)glycosidases"/>
    <property type="match status" value="1"/>
</dbReference>